<comment type="caution">
    <text evidence="1">The sequence shown here is derived from an EMBL/GenBank/DDBJ whole genome shotgun (WGS) entry which is preliminary data.</text>
</comment>
<accession>A0ABR6CT63</accession>
<dbReference type="Proteomes" id="UP000626697">
    <property type="component" value="Unassembled WGS sequence"/>
</dbReference>
<keyword evidence="2" id="KW-1185">Reference proteome</keyword>
<evidence type="ECO:0000313" key="2">
    <source>
        <dbReference type="Proteomes" id="UP000626697"/>
    </source>
</evidence>
<sequence>MGSKRKEKLVKNKLTSTQEFLYSRDFKKADRAGGYTSSKLY</sequence>
<dbReference type="InterPro" id="IPR025437">
    <property type="entry name" value="YfhE-like"/>
</dbReference>
<name>A0ABR6CT63_9BACI</name>
<proteinExistence type="predicted"/>
<evidence type="ECO:0008006" key="3">
    <source>
        <dbReference type="Google" id="ProtNLM"/>
    </source>
</evidence>
<organism evidence="1 2">
    <name type="scientific">Peribacillus huizhouensis</name>
    <dbReference type="NCBI Taxonomy" id="1501239"/>
    <lineage>
        <taxon>Bacteria</taxon>
        <taxon>Bacillati</taxon>
        <taxon>Bacillota</taxon>
        <taxon>Bacilli</taxon>
        <taxon>Bacillales</taxon>
        <taxon>Bacillaceae</taxon>
        <taxon>Peribacillus</taxon>
    </lineage>
</organism>
<dbReference type="EMBL" id="JACJHX010000012">
    <property type="protein sequence ID" value="MBA9028208.1"/>
    <property type="molecule type" value="Genomic_DNA"/>
</dbReference>
<reference evidence="1 2" key="1">
    <citation type="submission" date="2020-08" db="EMBL/GenBank/DDBJ databases">
        <title>Genomic Encyclopedia of Type Strains, Phase IV (KMG-IV): sequencing the most valuable type-strain genomes for metagenomic binning, comparative biology and taxonomic classification.</title>
        <authorList>
            <person name="Goeker M."/>
        </authorList>
    </citation>
    <scope>NUCLEOTIDE SEQUENCE [LARGE SCALE GENOMIC DNA]</scope>
    <source>
        <strain evidence="1 2">DSM 105481</strain>
    </source>
</reference>
<dbReference type="Pfam" id="PF14152">
    <property type="entry name" value="YfhE"/>
    <property type="match status" value="1"/>
</dbReference>
<protein>
    <recommendedName>
        <fullName evidence="3">YfhE family protein</fullName>
    </recommendedName>
</protein>
<evidence type="ECO:0000313" key="1">
    <source>
        <dbReference type="EMBL" id="MBA9028208.1"/>
    </source>
</evidence>
<gene>
    <name evidence="1" type="ORF">HNP81_003528</name>
</gene>